<dbReference type="PROSITE" id="PS51064">
    <property type="entry name" value="IRS_PTB"/>
    <property type="match status" value="1"/>
</dbReference>
<accession>A0A834L048</accession>
<feature type="compositionally biased region" description="Low complexity" evidence="6">
    <location>
        <begin position="215"/>
        <end position="234"/>
    </location>
</feature>
<comment type="caution">
    <text evidence="8">The sequence shown here is derived from an EMBL/GenBank/DDBJ whole genome shotgun (WGS) entry which is preliminary data.</text>
</comment>
<comment type="subcellular location">
    <subcellularLocation>
        <location evidence="1">Membrane</location>
    </subcellularLocation>
</comment>
<dbReference type="InterPro" id="IPR002404">
    <property type="entry name" value="IRS_PTB"/>
</dbReference>
<feature type="region of interest" description="Disordered" evidence="6">
    <location>
        <begin position="212"/>
        <end position="397"/>
    </location>
</feature>
<dbReference type="GO" id="GO:0005104">
    <property type="term" value="F:fibroblast growth factor receptor binding"/>
    <property type="evidence" value="ECO:0007669"/>
    <property type="project" value="TreeGrafter"/>
</dbReference>
<dbReference type="GO" id="GO:0005737">
    <property type="term" value="C:cytoplasm"/>
    <property type="evidence" value="ECO:0007669"/>
    <property type="project" value="TreeGrafter"/>
</dbReference>
<keyword evidence="2" id="KW-0597">Phosphoprotein</keyword>
<feature type="compositionally biased region" description="Polar residues" evidence="6">
    <location>
        <begin position="335"/>
        <end position="345"/>
    </location>
</feature>
<feature type="compositionally biased region" description="Basic and acidic residues" evidence="6">
    <location>
        <begin position="426"/>
        <end position="436"/>
    </location>
</feature>
<protein>
    <submittedName>
        <fullName evidence="8">Fibroblast growth factor receptor substrate 2</fullName>
    </submittedName>
</protein>
<dbReference type="Pfam" id="PF02174">
    <property type="entry name" value="IRS"/>
    <property type="match status" value="1"/>
</dbReference>
<gene>
    <name evidence="8" type="ORF">FQA47_001772</name>
</gene>
<dbReference type="PANTHER" id="PTHR21258">
    <property type="entry name" value="DOCKING PROTEIN RELATED"/>
    <property type="match status" value="1"/>
</dbReference>
<dbReference type="InterPro" id="IPR038742">
    <property type="entry name" value="FRS2_PTB"/>
</dbReference>
<feature type="region of interest" description="Disordered" evidence="6">
    <location>
        <begin position="419"/>
        <end position="544"/>
    </location>
</feature>
<dbReference type="SUPFAM" id="SSF50729">
    <property type="entry name" value="PH domain-like"/>
    <property type="match status" value="1"/>
</dbReference>
<dbReference type="SMART" id="SM01244">
    <property type="entry name" value="IRS"/>
    <property type="match status" value="1"/>
</dbReference>
<feature type="compositionally biased region" description="Polar residues" evidence="6">
    <location>
        <begin position="171"/>
        <end position="185"/>
    </location>
</feature>
<evidence type="ECO:0000256" key="1">
    <source>
        <dbReference type="ARBA" id="ARBA00004370"/>
    </source>
</evidence>
<feature type="compositionally biased region" description="Low complexity" evidence="6">
    <location>
        <begin position="251"/>
        <end position="266"/>
    </location>
</feature>
<dbReference type="PANTHER" id="PTHR21258:SF40">
    <property type="entry name" value="FIBROBLAST GROWTH FACTOR RECEPTOR SUBSTRATE 2"/>
    <property type="match status" value="1"/>
</dbReference>
<evidence type="ECO:0000256" key="2">
    <source>
        <dbReference type="ARBA" id="ARBA00022553"/>
    </source>
</evidence>
<dbReference type="GO" id="GO:0005068">
    <property type="term" value="F:transmembrane receptor protein tyrosine kinase adaptor activity"/>
    <property type="evidence" value="ECO:0007669"/>
    <property type="project" value="TreeGrafter"/>
</dbReference>
<keyword evidence="4" id="KW-0472">Membrane</keyword>
<evidence type="ECO:0000313" key="8">
    <source>
        <dbReference type="EMBL" id="KAF6737006.1"/>
    </source>
</evidence>
<dbReference type="AlphaFoldDB" id="A0A834L048"/>
<dbReference type="CDD" id="cd01202">
    <property type="entry name" value="PTB_FRS2"/>
    <property type="match status" value="1"/>
</dbReference>
<reference evidence="8" key="1">
    <citation type="journal article" name="BMC Genomics">
        <title>Long-read sequencing and de novo genome assembly of marine medaka (Oryzias melastigma).</title>
        <authorList>
            <person name="Liang P."/>
            <person name="Saqib H.S.A."/>
            <person name="Ni X."/>
            <person name="Shen Y."/>
        </authorList>
    </citation>
    <scope>NUCLEOTIDE SEQUENCE</scope>
    <source>
        <strain evidence="8">Bigg-433</strain>
    </source>
</reference>
<keyword evidence="5" id="KW-0449">Lipoprotein</keyword>
<evidence type="ECO:0000256" key="5">
    <source>
        <dbReference type="ARBA" id="ARBA00023288"/>
    </source>
</evidence>
<dbReference type="GO" id="GO:0008543">
    <property type="term" value="P:fibroblast growth factor receptor signaling pathway"/>
    <property type="evidence" value="ECO:0007669"/>
    <property type="project" value="TreeGrafter"/>
</dbReference>
<evidence type="ECO:0000256" key="3">
    <source>
        <dbReference type="ARBA" id="ARBA00022707"/>
    </source>
</evidence>
<feature type="compositionally biased region" description="Polar residues" evidence="6">
    <location>
        <begin position="469"/>
        <end position="480"/>
    </location>
</feature>
<keyword evidence="3" id="KW-0519">Myristate</keyword>
<evidence type="ECO:0000256" key="6">
    <source>
        <dbReference type="SAM" id="MobiDB-lite"/>
    </source>
</evidence>
<dbReference type="InterPro" id="IPR011993">
    <property type="entry name" value="PH-like_dom_sf"/>
</dbReference>
<dbReference type="Proteomes" id="UP000646548">
    <property type="component" value="Unassembled WGS sequence"/>
</dbReference>
<dbReference type="GO" id="GO:0016020">
    <property type="term" value="C:membrane"/>
    <property type="evidence" value="ECO:0007669"/>
    <property type="project" value="UniProtKB-SubCell"/>
</dbReference>
<dbReference type="InterPro" id="IPR050996">
    <property type="entry name" value="Docking_Protein_DOK"/>
</dbReference>
<evidence type="ECO:0000256" key="4">
    <source>
        <dbReference type="ARBA" id="ARBA00023136"/>
    </source>
</evidence>
<evidence type="ECO:0000259" key="7">
    <source>
        <dbReference type="PROSITE" id="PS51064"/>
    </source>
</evidence>
<sequence length="544" mass="59962">MLFTAPLPPPDVTWCSEEAMGGCLSCPEKESIPDNHQSKFKVINVDDDGNELGSGVMELTDAELVLHTHRRDDVRWPYLCLRRYGYDSNLFSFESGRRCQTGQGIFAFKCSRAEEIFNMLQEVMHSHSISVVEEAVLEPSPQALTSAALGYSVPTVPNGVGRLPSVGEASSHPSTRHPSVASTRLPSVGEESTHPLLVADEGVHTYVNTTGLLDEQPSPLTLTTPLESPTSPQSQCPPTPPPPPRTRTETSEALPPQEPQVLLEPQGVRFVLGPTPVQRQLMEQERRRQESKEAEEPRETEGPAEAEPAPPHSNGSTSSAVVASRRHRPPPLTPDLQNVNNSAQRRTALLDYENLPALPPVWETRKPSAEEEEEHAALKTPSLNGYNHHPPHSLLHHSYSHPLSATFEPSHNYVNTENVTAPLSAHRPETARRRSDGPTIFNFDFRRPPLPGHLEPPKTLNYIEVEMESSGNRGASDGSNPHTPRTPTSPLPPTTPTRRTEQYTLIDIERTAAMSSLQKARPRDDGTSRKTRHNSTELPTKSTA</sequence>
<dbReference type="Gene3D" id="2.30.29.30">
    <property type="entry name" value="Pleckstrin-homology domain (PH domain)/Phosphotyrosine-binding domain (PTB)"/>
    <property type="match status" value="1"/>
</dbReference>
<dbReference type="SMART" id="SM00310">
    <property type="entry name" value="PTBI"/>
    <property type="match status" value="1"/>
</dbReference>
<evidence type="ECO:0000313" key="9">
    <source>
        <dbReference type="Proteomes" id="UP000646548"/>
    </source>
</evidence>
<proteinExistence type="predicted"/>
<dbReference type="GO" id="GO:0005911">
    <property type="term" value="C:cell-cell junction"/>
    <property type="evidence" value="ECO:0007669"/>
    <property type="project" value="TreeGrafter"/>
</dbReference>
<name>A0A834L048_ORYME</name>
<feature type="region of interest" description="Disordered" evidence="6">
    <location>
        <begin position="162"/>
        <end position="189"/>
    </location>
</feature>
<organism evidence="8 9">
    <name type="scientific">Oryzias melastigma</name>
    <name type="common">Marine medaka</name>
    <dbReference type="NCBI Taxonomy" id="30732"/>
    <lineage>
        <taxon>Eukaryota</taxon>
        <taxon>Metazoa</taxon>
        <taxon>Chordata</taxon>
        <taxon>Craniata</taxon>
        <taxon>Vertebrata</taxon>
        <taxon>Euteleostomi</taxon>
        <taxon>Actinopterygii</taxon>
        <taxon>Neopterygii</taxon>
        <taxon>Teleostei</taxon>
        <taxon>Neoteleostei</taxon>
        <taxon>Acanthomorphata</taxon>
        <taxon>Ovalentaria</taxon>
        <taxon>Atherinomorphae</taxon>
        <taxon>Beloniformes</taxon>
        <taxon>Adrianichthyidae</taxon>
        <taxon>Oryziinae</taxon>
        <taxon>Oryzias</taxon>
    </lineage>
</organism>
<feature type="compositionally biased region" description="Pro residues" evidence="6">
    <location>
        <begin position="235"/>
        <end position="245"/>
    </location>
</feature>
<keyword evidence="8" id="KW-0675">Receptor</keyword>
<feature type="compositionally biased region" description="Basic and acidic residues" evidence="6">
    <location>
        <begin position="282"/>
        <end position="301"/>
    </location>
</feature>
<feature type="domain" description="IRS-type PTB" evidence="7">
    <location>
        <begin position="32"/>
        <end position="134"/>
    </location>
</feature>
<dbReference type="EMBL" id="WKFB01000074">
    <property type="protein sequence ID" value="KAF6737006.1"/>
    <property type="molecule type" value="Genomic_DNA"/>
</dbReference>